<name>A0A915AGG4_PARUN</name>
<keyword evidence="1" id="KW-1185">Reference proteome</keyword>
<accession>A0A915AGG4</accession>
<protein>
    <submittedName>
        <fullName evidence="2">Ovule protein</fullName>
    </submittedName>
</protein>
<reference evidence="2" key="1">
    <citation type="submission" date="2022-11" db="UniProtKB">
        <authorList>
            <consortium name="WormBaseParasite"/>
        </authorList>
    </citation>
    <scope>IDENTIFICATION</scope>
</reference>
<proteinExistence type="predicted"/>
<dbReference type="Proteomes" id="UP000887569">
    <property type="component" value="Unplaced"/>
</dbReference>
<sequence>MSERQLRSRTASRAIDKTKCAIQIALRIRPFAENESWENDWLFETIECMKRVAIRMIEQS</sequence>
<dbReference type="WBParaSite" id="PgR007_g119_t02">
    <property type="protein sequence ID" value="PgR007_g119_t02"/>
    <property type="gene ID" value="PgR007_g119"/>
</dbReference>
<evidence type="ECO:0000313" key="2">
    <source>
        <dbReference type="WBParaSite" id="PgR007_g119_t02"/>
    </source>
</evidence>
<dbReference type="AlphaFoldDB" id="A0A915AGG4"/>
<evidence type="ECO:0000313" key="1">
    <source>
        <dbReference type="Proteomes" id="UP000887569"/>
    </source>
</evidence>
<organism evidence="1 2">
    <name type="scientific">Parascaris univalens</name>
    <name type="common">Nematode worm</name>
    <dbReference type="NCBI Taxonomy" id="6257"/>
    <lineage>
        <taxon>Eukaryota</taxon>
        <taxon>Metazoa</taxon>
        <taxon>Ecdysozoa</taxon>
        <taxon>Nematoda</taxon>
        <taxon>Chromadorea</taxon>
        <taxon>Rhabditida</taxon>
        <taxon>Spirurina</taxon>
        <taxon>Ascaridomorpha</taxon>
        <taxon>Ascaridoidea</taxon>
        <taxon>Ascarididae</taxon>
        <taxon>Parascaris</taxon>
    </lineage>
</organism>